<accession>A0AAN7CKQ3</accession>
<comment type="caution">
    <text evidence="1">The sequence shown here is derived from an EMBL/GenBank/DDBJ whole genome shotgun (WGS) entry which is preliminary data.</text>
</comment>
<evidence type="ECO:0000313" key="1">
    <source>
        <dbReference type="EMBL" id="KAK4243855.1"/>
    </source>
</evidence>
<keyword evidence="2" id="KW-1185">Reference proteome</keyword>
<sequence>MRTGSRPAKLRVRDTPSLLSQQPQSYNTEVFDNWACGVITAGLGDPGGTGAGLDVLGAPARRSSVRDPSCDGSLLSRRRSAAALVNMSELTNVELDALVTRQPHRYDTSQEQTWQRVHALLPRFTITCVAGSTRLDEGKLPYVAYWPVSSTLTMSVGTC</sequence>
<name>A0AAN7CKQ3_9PEZI</name>
<organism evidence="1 2">
    <name type="scientific">Corynascus novoguineensis</name>
    <dbReference type="NCBI Taxonomy" id="1126955"/>
    <lineage>
        <taxon>Eukaryota</taxon>
        <taxon>Fungi</taxon>
        <taxon>Dikarya</taxon>
        <taxon>Ascomycota</taxon>
        <taxon>Pezizomycotina</taxon>
        <taxon>Sordariomycetes</taxon>
        <taxon>Sordariomycetidae</taxon>
        <taxon>Sordariales</taxon>
        <taxon>Chaetomiaceae</taxon>
        <taxon>Corynascus</taxon>
    </lineage>
</organism>
<dbReference type="AlphaFoldDB" id="A0AAN7CKQ3"/>
<dbReference type="EMBL" id="MU857776">
    <property type="protein sequence ID" value="KAK4243855.1"/>
    <property type="molecule type" value="Genomic_DNA"/>
</dbReference>
<reference evidence="1" key="2">
    <citation type="submission" date="2023-05" db="EMBL/GenBank/DDBJ databases">
        <authorList>
            <consortium name="Lawrence Berkeley National Laboratory"/>
            <person name="Steindorff A."/>
            <person name="Hensen N."/>
            <person name="Bonometti L."/>
            <person name="Westerberg I."/>
            <person name="Brannstrom I.O."/>
            <person name="Guillou S."/>
            <person name="Cros-Aarteil S."/>
            <person name="Calhoun S."/>
            <person name="Haridas S."/>
            <person name="Kuo A."/>
            <person name="Mondo S."/>
            <person name="Pangilinan J."/>
            <person name="Riley R."/>
            <person name="Labutti K."/>
            <person name="Andreopoulos B."/>
            <person name="Lipzen A."/>
            <person name="Chen C."/>
            <person name="Yanf M."/>
            <person name="Daum C."/>
            <person name="Ng V."/>
            <person name="Clum A."/>
            <person name="Ohm R."/>
            <person name="Martin F."/>
            <person name="Silar P."/>
            <person name="Natvig D."/>
            <person name="Lalanne C."/>
            <person name="Gautier V."/>
            <person name="Ament-Velasquez S.L."/>
            <person name="Kruys A."/>
            <person name="Hutchinson M.I."/>
            <person name="Powell A.J."/>
            <person name="Barry K."/>
            <person name="Miller A.N."/>
            <person name="Grigoriev I.V."/>
            <person name="Debuchy R."/>
            <person name="Gladieux P."/>
            <person name="Thoren M.H."/>
            <person name="Johannesson H."/>
        </authorList>
    </citation>
    <scope>NUCLEOTIDE SEQUENCE</scope>
    <source>
        <strain evidence="1">CBS 359.72</strain>
    </source>
</reference>
<evidence type="ECO:0000313" key="2">
    <source>
        <dbReference type="Proteomes" id="UP001303647"/>
    </source>
</evidence>
<protein>
    <submittedName>
        <fullName evidence="1">Uncharacterized protein</fullName>
    </submittedName>
</protein>
<reference evidence="1" key="1">
    <citation type="journal article" date="2023" name="Mol. Phylogenet. Evol.">
        <title>Genome-scale phylogeny and comparative genomics of the fungal order Sordariales.</title>
        <authorList>
            <person name="Hensen N."/>
            <person name="Bonometti L."/>
            <person name="Westerberg I."/>
            <person name="Brannstrom I.O."/>
            <person name="Guillou S."/>
            <person name="Cros-Aarteil S."/>
            <person name="Calhoun S."/>
            <person name="Haridas S."/>
            <person name="Kuo A."/>
            <person name="Mondo S."/>
            <person name="Pangilinan J."/>
            <person name="Riley R."/>
            <person name="LaButti K."/>
            <person name="Andreopoulos B."/>
            <person name="Lipzen A."/>
            <person name="Chen C."/>
            <person name="Yan M."/>
            <person name="Daum C."/>
            <person name="Ng V."/>
            <person name="Clum A."/>
            <person name="Steindorff A."/>
            <person name="Ohm R.A."/>
            <person name="Martin F."/>
            <person name="Silar P."/>
            <person name="Natvig D.O."/>
            <person name="Lalanne C."/>
            <person name="Gautier V."/>
            <person name="Ament-Velasquez S.L."/>
            <person name="Kruys A."/>
            <person name="Hutchinson M.I."/>
            <person name="Powell A.J."/>
            <person name="Barry K."/>
            <person name="Miller A.N."/>
            <person name="Grigoriev I.V."/>
            <person name="Debuchy R."/>
            <person name="Gladieux P."/>
            <person name="Hiltunen Thoren M."/>
            <person name="Johannesson H."/>
        </authorList>
    </citation>
    <scope>NUCLEOTIDE SEQUENCE</scope>
    <source>
        <strain evidence="1">CBS 359.72</strain>
    </source>
</reference>
<dbReference type="Proteomes" id="UP001303647">
    <property type="component" value="Unassembled WGS sequence"/>
</dbReference>
<proteinExistence type="predicted"/>
<gene>
    <name evidence="1" type="ORF">C7999DRAFT_35810</name>
</gene>